<proteinExistence type="predicted"/>
<reference evidence="1" key="1">
    <citation type="submission" date="2021-01" db="EMBL/GenBank/DDBJ databases">
        <authorList>
            <consortium name="Genoscope - CEA"/>
            <person name="William W."/>
        </authorList>
    </citation>
    <scope>NUCLEOTIDE SEQUENCE</scope>
</reference>
<accession>A0A8S1TF77</accession>
<sequence>MLHSLLSLKEQIIGLFYYPTLSNKIYKKSKLNNEINLSTISLTINHRTYDKRILKVEIVTIQYYFQLQQNLEESRVHNSWLGNRKNYIKPTYQFCCFFNIHMTLDELETLL</sequence>
<organism evidence="1 2">
    <name type="scientific">Paramecium octaurelia</name>
    <dbReference type="NCBI Taxonomy" id="43137"/>
    <lineage>
        <taxon>Eukaryota</taxon>
        <taxon>Sar</taxon>
        <taxon>Alveolata</taxon>
        <taxon>Ciliophora</taxon>
        <taxon>Intramacronucleata</taxon>
        <taxon>Oligohymenophorea</taxon>
        <taxon>Peniculida</taxon>
        <taxon>Parameciidae</taxon>
        <taxon>Paramecium</taxon>
    </lineage>
</organism>
<dbReference type="Proteomes" id="UP000683925">
    <property type="component" value="Unassembled WGS sequence"/>
</dbReference>
<gene>
    <name evidence="1" type="ORF">POCTA_138.1.T0240219</name>
</gene>
<evidence type="ECO:0000313" key="1">
    <source>
        <dbReference type="EMBL" id="CAD8150950.1"/>
    </source>
</evidence>
<protein>
    <submittedName>
        <fullName evidence="1">Uncharacterized protein</fullName>
    </submittedName>
</protein>
<keyword evidence="2" id="KW-1185">Reference proteome</keyword>
<name>A0A8S1TF77_PAROT</name>
<dbReference type="AlphaFoldDB" id="A0A8S1TF77"/>
<comment type="caution">
    <text evidence="1">The sequence shown here is derived from an EMBL/GenBank/DDBJ whole genome shotgun (WGS) entry which is preliminary data.</text>
</comment>
<evidence type="ECO:0000313" key="2">
    <source>
        <dbReference type="Proteomes" id="UP000683925"/>
    </source>
</evidence>
<dbReference type="EMBL" id="CAJJDP010000024">
    <property type="protein sequence ID" value="CAD8150950.1"/>
    <property type="molecule type" value="Genomic_DNA"/>
</dbReference>